<accession>A0A397INV4</accession>
<evidence type="ECO:0000313" key="3">
    <source>
        <dbReference type="Proteomes" id="UP000266861"/>
    </source>
</evidence>
<protein>
    <submittedName>
        <fullName evidence="2">Uncharacterized protein</fullName>
    </submittedName>
</protein>
<reference evidence="2 3" key="1">
    <citation type="submission" date="2018-08" db="EMBL/GenBank/DDBJ databases">
        <title>Genome and evolution of the arbuscular mycorrhizal fungus Diversispora epigaea (formerly Glomus versiforme) and its bacterial endosymbionts.</title>
        <authorList>
            <person name="Sun X."/>
            <person name="Fei Z."/>
            <person name="Harrison M."/>
        </authorList>
    </citation>
    <scope>NUCLEOTIDE SEQUENCE [LARGE SCALE GENOMIC DNA]</scope>
    <source>
        <strain evidence="2 3">IT104</strain>
    </source>
</reference>
<comment type="caution">
    <text evidence="2">The sequence shown here is derived from an EMBL/GenBank/DDBJ whole genome shotgun (WGS) entry which is preliminary data.</text>
</comment>
<dbReference type="AlphaFoldDB" id="A0A397INV4"/>
<proteinExistence type="predicted"/>
<evidence type="ECO:0000256" key="1">
    <source>
        <dbReference type="SAM" id="MobiDB-lite"/>
    </source>
</evidence>
<feature type="region of interest" description="Disordered" evidence="1">
    <location>
        <begin position="144"/>
        <end position="168"/>
    </location>
</feature>
<organism evidence="2 3">
    <name type="scientific">Diversispora epigaea</name>
    <dbReference type="NCBI Taxonomy" id="1348612"/>
    <lineage>
        <taxon>Eukaryota</taxon>
        <taxon>Fungi</taxon>
        <taxon>Fungi incertae sedis</taxon>
        <taxon>Mucoromycota</taxon>
        <taxon>Glomeromycotina</taxon>
        <taxon>Glomeromycetes</taxon>
        <taxon>Diversisporales</taxon>
        <taxon>Diversisporaceae</taxon>
        <taxon>Diversispora</taxon>
    </lineage>
</organism>
<dbReference type="EMBL" id="PQFF01000182">
    <property type="protein sequence ID" value="RHZ76657.1"/>
    <property type="molecule type" value="Genomic_DNA"/>
</dbReference>
<keyword evidence="3" id="KW-1185">Reference proteome</keyword>
<name>A0A397INV4_9GLOM</name>
<gene>
    <name evidence="2" type="ORF">Glove_194g172</name>
</gene>
<sequence length="168" mass="19379">MKQQISEESEVPQKKIFIKRTKNVQERINKEKRRVVDKATEILQPLFSSRQNKMTFDIPPPISEVHIKKRINEERRKTVEKANEILRPLFNSRQNKVTFDMPPPISEVLIKKRKEGKGKGVYENEKIKELKEKVLKKVDEILRVTSDGSDGGDGSGGGKDLTNFNSSY</sequence>
<feature type="compositionally biased region" description="Gly residues" evidence="1">
    <location>
        <begin position="149"/>
        <end position="159"/>
    </location>
</feature>
<dbReference type="Proteomes" id="UP000266861">
    <property type="component" value="Unassembled WGS sequence"/>
</dbReference>
<evidence type="ECO:0000313" key="2">
    <source>
        <dbReference type="EMBL" id="RHZ76657.1"/>
    </source>
</evidence>